<protein>
    <recommendedName>
        <fullName evidence="3">Lipoprotein</fullName>
    </recommendedName>
</protein>
<evidence type="ECO:0000313" key="2">
    <source>
        <dbReference type="Proteomes" id="UP001594351"/>
    </source>
</evidence>
<proteinExistence type="predicted"/>
<comment type="caution">
    <text evidence="1">The sequence shown here is derived from an EMBL/GenBank/DDBJ whole genome shotgun (WGS) entry which is preliminary data.</text>
</comment>
<name>A0ABV6Z246_UNCC1</name>
<sequence>MKFLSILFLISVLTVTLFTGCASSNFQKISPDLYQSPHRTEFVLVKHPSIKYFWNVIESDAFGNSRSRICEIRRDKIATWGFLHHKPQEQELDLVEPYLPQLQDQTPLTLAIYLKTLHQALKDHNFMQLESYNGNIAVNEFEQKEFKESKKSDDNFLPYYIPDTNISAKPDWYLILEVNEIGLSKVGVCAGGTGLSGILTNAITEDVYCAIFKGQLILADAQTSTILWKAAIYENKEIGCKLEDLVNTMKKNFPNALVQTVVNAAAKNAAELITNKNVRHLDKSIYKYRLKRDDIISYINLLYPSEQETTPETTATHQR</sequence>
<keyword evidence="2" id="KW-1185">Reference proteome</keyword>
<gene>
    <name evidence="1" type="ORF">ACFL27_19585</name>
</gene>
<organism evidence="1 2">
    <name type="scientific">candidate division CSSED10-310 bacterium</name>
    <dbReference type="NCBI Taxonomy" id="2855610"/>
    <lineage>
        <taxon>Bacteria</taxon>
        <taxon>Bacteria division CSSED10-310</taxon>
    </lineage>
</organism>
<evidence type="ECO:0000313" key="1">
    <source>
        <dbReference type="EMBL" id="MFC1852406.1"/>
    </source>
</evidence>
<dbReference type="PROSITE" id="PS51257">
    <property type="entry name" value="PROKAR_LIPOPROTEIN"/>
    <property type="match status" value="1"/>
</dbReference>
<dbReference type="EMBL" id="JBHPBY010000308">
    <property type="protein sequence ID" value="MFC1852406.1"/>
    <property type="molecule type" value="Genomic_DNA"/>
</dbReference>
<evidence type="ECO:0008006" key="3">
    <source>
        <dbReference type="Google" id="ProtNLM"/>
    </source>
</evidence>
<reference evidence="1 2" key="1">
    <citation type="submission" date="2024-09" db="EMBL/GenBank/DDBJ databases">
        <title>Laminarin stimulates single cell rates of sulfate reduction while oxygen inhibits transcriptomic activity in coastal marine sediment.</title>
        <authorList>
            <person name="Lindsay M."/>
            <person name="Orcutt B."/>
            <person name="Emerson D."/>
            <person name="Stepanauskas R."/>
            <person name="D'Angelo T."/>
        </authorList>
    </citation>
    <scope>NUCLEOTIDE SEQUENCE [LARGE SCALE GENOMIC DNA]</scope>
    <source>
        <strain evidence="1">SAG AM-311-K15</strain>
    </source>
</reference>
<accession>A0ABV6Z246</accession>
<dbReference type="Proteomes" id="UP001594351">
    <property type="component" value="Unassembled WGS sequence"/>
</dbReference>